<keyword evidence="2" id="KW-1185">Reference proteome</keyword>
<name>A0A1R1PS26_ZANCU</name>
<dbReference type="Proteomes" id="UP000188320">
    <property type="component" value="Unassembled WGS sequence"/>
</dbReference>
<comment type="caution">
    <text evidence="1">The sequence shown here is derived from an EMBL/GenBank/DDBJ whole genome shotgun (WGS) entry which is preliminary data.</text>
</comment>
<sequence>MTLLNAYNAPLIPTYFPLSLSGTKSEILKITNDNRPAAPNPAINLAIISIPMLVDNPHNKQPTSKINVPISSIILFSKISASLQYIGWKTVDVNKNEVATHDIIENACRFVAIVGRAVETTVLLSETKKYPALRPTIAR</sequence>
<organism evidence="1 2">
    <name type="scientific">Zancudomyces culisetae</name>
    <name type="common">Gut fungus</name>
    <name type="synonym">Smittium culisetae</name>
    <dbReference type="NCBI Taxonomy" id="1213189"/>
    <lineage>
        <taxon>Eukaryota</taxon>
        <taxon>Fungi</taxon>
        <taxon>Fungi incertae sedis</taxon>
        <taxon>Zoopagomycota</taxon>
        <taxon>Kickxellomycotina</taxon>
        <taxon>Harpellomycetes</taxon>
        <taxon>Harpellales</taxon>
        <taxon>Legeriomycetaceae</taxon>
        <taxon>Zancudomyces</taxon>
    </lineage>
</organism>
<evidence type="ECO:0000313" key="1">
    <source>
        <dbReference type="EMBL" id="OMH83767.1"/>
    </source>
</evidence>
<proteinExistence type="predicted"/>
<reference evidence="2" key="1">
    <citation type="submission" date="2017-01" db="EMBL/GenBank/DDBJ databases">
        <authorList>
            <person name="Wang Y."/>
            <person name="White M."/>
            <person name="Kvist S."/>
            <person name="Moncalvo J.-M."/>
        </authorList>
    </citation>
    <scope>NUCLEOTIDE SEQUENCE [LARGE SCALE GENOMIC DNA]</scope>
    <source>
        <strain evidence="2">COL-18-3</strain>
    </source>
</reference>
<dbReference type="AlphaFoldDB" id="A0A1R1PS26"/>
<dbReference type="EMBL" id="LSSK01000316">
    <property type="protein sequence ID" value="OMH83767.1"/>
    <property type="molecule type" value="Genomic_DNA"/>
</dbReference>
<gene>
    <name evidence="1" type="ORF">AX774_g2732</name>
</gene>
<protein>
    <submittedName>
        <fullName evidence="1">Uncharacterized protein</fullName>
    </submittedName>
</protein>
<accession>A0A1R1PS26</accession>
<evidence type="ECO:0000313" key="2">
    <source>
        <dbReference type="Proteomes" id="UP000188320"/>
    </source>
</evidence>